<dbReference type="PANTHER" id="PTHR34580">
    <property type="match status" value="1"/>
</dbReference>
<dbReference type="PROSITE" id="PS51000">
    <property type="entry name" value="HTH_DEOR_2"/>
    <property type="match status" value="1"/>
</dbReference>
<keyword evidence="2" id="KW-0238">DNA-binding</keyword>
<dbReference type="InterPro" id="IPR036390">
    <property type="entry name" value="WH_DNA-bd_sf"/>
</dbReference>
<evidence type="ECO:0000313" key="5">
    <source>
        <dbReference type="EMBL" id="KIH99240.1"/>
    </source>
</evidence>
<dbReference type="Gene3D" id="1.10.10.10">
    <property type="entry name" value="Winged helix-like DNA-binding domain superfamily/Winged helix DNA-binding domain"/>
    <property type="match status" value="1"/>
</dbReference>
<dbReference type="Proteomes" id="UP000031675">
    <property type="component" value="Unassembled WGS sequence"/>
</dbReference>
<feature type="domain" description="HTH deoR-type" evidence="4">
    <location>
        <begin position="10"/>
        <end position="69"/>
    </location>
</feature>
<comment type="caution">
    <text evidence="5">The sequence shown here is derived from an EMBL/GenBank/DDBJ whole genome shotgun (WGS) entry which is preliminary data.</text>
</comment>
<sequence length="325" mass="35665">MEPTSTRRDMPARLLRLLSLLQTRRQWPGAELAQRLGTSRRTLRRDVERLRELDYAVDATTGTDGGYRLARGGRGMPPLLLDDEETVAAALALATAAGSTPGIAEGATRALVKLEALLPARLRPQLAALGRAAAALPHRGAVPVDPARLALLAGCCRDGEALAFDYRDRRGSTRRRRVEPYHLVTAQGRWYLIAYDPDRADWRTFRADRIADALPTRRRFTPRPLPAEGPAEFLARSLAEADYDHTAHLHVDLPADQVRSRLFHPVPGTVTPHGQHRCRVRLSAHAPELVVQYVAAVASLGARVEVDASPEVTEGLAALAQRLAR</sequence>
<dbReference type="InterPro" id="IPR051534">
    <property type="entry name" value="CBASS_pafABC_assoc_protein"/>
</dbReference>
<dbReference type="GO" id="GO:0003700">
    <property type="term" value="F:DNA-binding transcription factor activity"/>
    <property type="evidence" value="ECO:0007669"/>
    <property type="project" value="InterPro"/>
</dbReference>
<dbReference type="OrthoDB" id="3616433at2"/>
<evidence type="ECO:0000256" key="2">
    <source>
        <dbReference type="ARBA" id="ARBA00023125"/>
    </source>
</evidence>
<dbReference type="STRING" id="183763.LP52_09015"/>
<dbReference type="PANTHER" id="PTHR34580:SF3">
    <property type="entry name" value="PROTEIN PAFB"/>
    <property type="match status" value="1"/>
</dbReference>
<dbReference type="InterPro" id="IPR018356">
    <property type="entry name" value="Tscrpt_reg_HTH_DeoR_CS"/>
</dbReference>
<dbReference type="InterPro" id="IPR001034">
    <property type="entry name" value="DeoR_HTH"/>
</dbReference>
<protein>
    <submittedName>
        <fullName evidence="5">DeoR faimly transcriptional regulator</fullName>
    </submittedName>
</protein>
<dbReference type="EMBL" id="JROO01000014">
    <property type="protein sequence ID" value="KIH99240.1"/>
    <property type="molecule type" value="Genomic_DNA"/>
</dbReference>
<keyword evidence="1" id="KW-0805">Transcription regulation</keyword>
<dbReference type="PROSITE" id="PS52050">
    <property type="entry name" value="WYL"/>
    <property type="match status" value="1"/>
</dbReference>
<keyword evidence="6" id="KW-1185">Reference proteome</keyword>
<evidence type="ECO:0000256" key="3">
    <source>
        <dbReference type="ARBA" id="ARBA00023163"/>
    </source>
</evidence>
<dbReference type="InterPro" id="IPR013196">
    <property type="entry name" value="HTH_11"/>
</dbReference>
<dbReference type="InterPro" id="IPR026881">
    <property type="entry name" value="WYL_dom"/>
</dbReference>
<reference evidence="6" key="1">
    <citation type="journal article" date="2015" name="Chem. Biol.">
        <title>Structure, bioactivity, and resistance mechanism of streptomonomicin, an unusual lasso Peptide from an understudied halophilic actinomycete.</title>
        <authorList>
            <person name="Metelev M."/>
            <person name="Tietz J.I."/>
            <person name="Melby J.O."/>
            <person name="Blair P.M."/>
            <person name="Zhu L."/>
            <person name="Livnat I."/>
            <person name="Severinov K."/>
            <person name="Mitchell D.A."/>
        </authorList>
    </citation>
    <scope>NUCLEOTIDE SEQUENCE [LARGE SCALE GENOMIC DNA]</scope>
    <source>
        <strain evidence="6">YIM 90003</strain>
    </source>
</reference>
<dbReference type="PROSITE" id="PS00894">
    <property type="entry name" value="HTH_DEOR_1"/>
    <property type="match status" value="1"/>
</dbReference>
<dbReference type="AlphaFoldDB" id="A0A0C2JJX5"/>
<proteinExistence type="predicted"/>
<evidence type="ECO:0000259" key="4">
    <source>
        <dbReference type="PROSITE" id="PS51000"/>
    </source>
</evidence>
<gene>
    <name evidence="5" type="ORF">LP52_09015</name>
</gene>
<dbReference type="InterPro" id="IPR028349">
    <property type="entry name" value="PafC-like"/>
</dbReference>
<dbReference type="PIRSF" id="PIRSF016838">
    <property type="entry name" value="PafC"/>
    <property type="match status" value="1"/>
</dbReference>
<evidence type="ECO:0000313" key="6">
    <source>
        <dbReference type="Proteomes" id="UP000031675"/>
    </source>
</evidence>
<evidence type="ECO:0000256" key="1">
    <source>
        <dbReference type="ARBA" id="ARBA00023015"/>
    </source>
</evidence>
<dbReference type="SUPFAM" id="SSF46785">
    <property type="entry name" value="Winged helix' DNA-binding domain"/>
    <property type="match status" value="1"/>
</dbReference>
<dbReference type="RefSeq" id="WP_040272347.1">
    <property type="nucleotide sequence ID" value="NZ_JROO01000014.1"/>
</dbReference>
<accession>A0A0C2JJX5</accession>
<organism evidence="5 6">
    <name type="scientific">Streptomonospora alba</name>
    <dbReference type="NCBI Taxonomy" id="183763"/>
    <lineage>
        <taxon>Bacteria</taxon>
        <taxon>Bacillati</taxon>
        <taxon>Actinomycetota</taxon>
        <taxon>Actinomycetes</taxon>
        <taxon>Streptosporangiales</taxon>
        <taxon>Nocardiopsidaceae</taxon>
        <taxon>Streptomonospora</taxon>
    </lineage>
</organism>
<dbReference type="Pfam" id="PF08279">
    <property type="entry name" value="HTH_11"/>
    <property type="match status" value="1"/>
</dbReference>
<keyword evidence="3" id="KW-0804">Transcription</keyword>
<dbReference type="Pfam" id="PF13280">
    <property type="entry name" value="WYL"/>
    <property type="match status" value="1"/>
</dbReference>
<name>A0A0C2JJX5_9ACTN</name>
<dbReference type="GO" id="GO:0003677">
    <property type="term" value="F:DNA binding"/>
    <property type="evidence" value="ECO:0007669"/>
    <property type="project" value="UniProtKB-KW"/>
</dbReference>
<dbReference type="InterPro" id="IPR036388">
    <property type="entry name" value="WH-like_DNA-bd_sf"/>
</dbReference>